<dbReference type="SUPFAM" id="SSF56219">
    <property type="entry name" value="DNase I-like"/>
    <property type="match status" value="1"/>
</dbReference>
<keyword evidence="3" id="KW-1185">Reference proteome</keyword>
<dbReference type="AlphaFoldDB" id="A0A914W2S9"/>
<dbReference type="GO" id="GO:0003824">
    <property type="term" value="F:catalytic activity"/>
    <property type="evidence" value="ECO:0007669"/>
    <property type="project" value="InterPro"/>
</dbReference>
<dbReference type="WBParaSite" id="PSAMB.scaffold3101size19667.g20318.t1">
    <property type="protein sequence ID" value="PSAMB.scaffold3101size19667.g20318.t1"/>
    <property type="gene ID" value="PSAMB.scaffold3101size19667.g20318"/>
</dbReference>
<feature type="domain" description="Reverse transcriptase" evidence="1">
    <location>
        <begin position="538"/>
        <end position="629"/>
    </location>
</feature>
<dbReference type="InterPro" id="IPR000477">
    <property type="entry name" value="RT_dom"/>
</dbReference>
<dbReference type="InterPro" id="IPR005135">
    <property type="entry name" value="Endo/exonuclease/phosphatase"/>
</dbReference>
<name>A0A914W2S9_9BILA</name>
<organism evidence="3 4">
    <name type="scientific">Plectus sambesii</name>
    <dbReference type="NCBI Taxonomy" id="2011161"/>
    <lineage>
        <taxon>Eukaryota</taxon>
        <taxon>Metazoa</taxon>
        <taxon>Ecdysozoa</taxon>
        <taxon>Nematoda</taxon>
        <taxon>Chromadorea</taxon>
        <taxon>Plectida</taxon>
        <taxon>Plectina</taxon>
        <taxon>Plectoidea</taxon>
        <taxon>Plectidae</taxon>
        <taxon>Plectus</taxon>
    </lineage>
</organism>
<dbReference type="CDD" id="cd09076">
    <property type="entry name" value="L1-EN"/>
    <property type="match status" value="1"/>
</dbReference>
<dbReference type="PANTHER" id="PTHR19446">
    <property type="entry name" value="REVERSE TRANSCRIPTASES"/>
    <property type="match status" value="1"/>
</dbReference>
<dbReference type="Gene3D" id="3.60.10.10">
    <property type="entry name" value="Endonuclease/exonuclease/phosphatase"/>
    <property type="match status" value="1"/>
</dbReference>
<proteinExistence type="predicted"/>
<dbReference type="Pfam" id="PF03372">
    <property type="entry name" value="Exo_endo_phos"/>
    <property type="match status" value="1"/>
</dbReference>
<accession>A0A914W2S9</accession>
<sequence length="631" mass="72582">MRRAGFRSRTQINPIYVATLNVQGLATADRLIELQHALHSIKVDIIALTELRWRGIGSLELTDSEYRFYFAGPQDSKGTSGTGFFVSRRFLKQAQVLRFEQICERISVLDVSLGRKTLRLFAAYAPPKTGEDDKDQDAYDQFLTNLAQPLLCDLSGSTLPLQGVYRALLGDFNAKVGCQETNERSMGRHGFGHRNDRGEELVNFCEKHHLRIFNSYFKKRPGRKWTWRSNDHRTKNEIDYFIGPQDYTVIKDVCVVSGFNFHSDHRLLRARLDFHQPRKAHQQCTNRSEQTTAVRQARQTINKDLFRFAIEQLTTDLPSSDSPLEVQYGALVHHLQEAAEISKEIQTSESRLSDSTLQLLDRRRVMKINPTARGTIEYTELCKLVRKKIRIDLHAHRLRLVNEAVQRGASLKKICGETTIGKHRLTQLRQDDGTICTTTKDLQGIIEAFYNALYASTAKVTFQRRPADDLCPPFLIEEVRKALDQMKPGKTPGNDRVTVEMLQLGREKLLPYLTRLFNICLDKKMVPESMPNSSTILIHKKGDPLQLQNYRPISLLSVIYKLLTKVINNRVEGVLDNVQPPEQAGFRRHYSTIDHIYTVNELVERCHEYRIPLFMLFIDFKKAFDSVEFNA</sequence>
<dbReference type="CDD" id="cd01650">
    <property type="entry name" value="RT_nLTR_like"/>
    <property type="match status" value="1"/>
</dbReference>
<protein>
    <submittedName>
        <fullName evidence="4">Reverse transcriptase domain-containing protein</fullName>
    </submittedName>
</protein>
<dbReference type="Pfam" id="PF00078">
    <property type="entry name" value="RVT_1"/>
    <property type="match status" value="1"/>
</dbReference>
<dbReference type="InterPro" id="IPR036691">
    <property type="entry name" value="Endo/exonu/phosph_ase_sf"/>
</dbReference>
<evidence type="ECO:0000313" key="4">
    <source>
        <dbReference type="WBParaSite" id="PSAMB.scaffold3101size19667.g20318.t1"/>
    </source>
</evidence>
<reference evidence="4" key="1">
    <citation type="submission" date="2022-11" db="UniProtKB">
        <authorList>
            <consortium name="WormBaseParasite"/>
        </authorList>
    </citation>
    <scope>IDENTIFICATION</scope>
</reference>
<evidence type="ECO:0000259" key="1">
    <source>
        <dbReference type="Pfam" id="PF00078"/>
    </source>
</evidence>
<evidence type="ECO:0000259" key="2">
    <source>
        <dbReference type="Pfam" id="PF03372"/>
    </source>
</evidence>
<evidence type="ECO:0000313" key="3">
    <source>
        <dbReference type="Proteomes" id="UP000887566"/>
    </source>
</evidence>
<dbReference type="Proteomes" id="UP000887566">
    <property type="component" value="Unplaced"/>
</dbReference>
<feature type="domain" description="Endonuclease/exonuclease/phosphatase" evidence="2">
    <location>
        <begin position="18"/>
        <end position="265"/>
    </location>
</feature>